<keyword evidence="1" id="KW-0732">Signal</keyword>
<name>A0A9D1ADC2_9FIRM</name>
<dbReference type="EMBL" id="DVGK01000105">
    <property type="protein sequence ID" value="HIR14061.1"/>
    <property type="molecule type" value="Genomic_DNA"/>
</dbReference>
<evidence type="ECO:0000256" key="1">
    <source>
        <dbReference type="SAM" id="SignalP"/>
    </source>
</evidence>
<reference evidence="2" key="1">
    <citation type="submission" date="2020-10" db="EMBL/GenBank/DDBJ databases">
        <authorList>
            <person name="Gilroy R."/>
        </authorList>
    </citation>
    <scope>NUCLEOTIDE SEQUENCE</scope>
    <source>
        <strain evidence="2">ChiSjej4B22-8148</strain>
    </source>
</reference>
<feature type="chain" id="PRO_5039203838" evidence="1">
    <location>
        <begin position="23"/>
        <end position="414"/>
    </location>
</feature>
<evidence type="ECO:0000313" key="2">
    <source>
        <dbReference type="EMBL" id="HIR14061.1"/>
    </source>
</evidence>
<reference evidence="2" key="2">
    <citation type="journal article" date="2021" name="PeerJ">
        <title>Extensive microbial diversity within the chicken gut microbiome revealed by metagenomics and culture.</title>
        <authorList>
            <person name="Gilroy R."/>
            <person name="Ravi A."/>
            <person name="Getino M."/>
            <person name="Pursley I."/>
            <person name="Horton D.L."/>
            <person name="Alikhan N.F."/>
            <person name="Baker D."/>
            <person name="Gharbi K."/>
            <person name="Hall N."/>
            <person name="Watson M."/>
            <person name="Adriaenssens E.M."/>
            <person name="Foster-Nyarko E."/>
            <person name="Jarju S."/>
            <person name="Secka A."/>
            <person name="Antonio M."/>
            <person name="Oren A."/>
            <person name="Chaudhuri R.R."/>
            <person name="La Ragione R."/>
            <person name="Hildebrand F."/>
            <person name="Pallen M.J."/>
        </authorList>
    </citation>
    <scope>NUCLEOTIDE SEQUENCE</scope>
    <source>
        <strain evidence="2">ChiSjej4B22-8148</strain>
    </source>
</reference>
<proteinExistence type="predicted"/>
<dbReference type="AlphaFoldDB" id="A0A9D1ADC2"/>
<protein>
    <submittedName>
        <fullName evidence="2">Uncharacterized protein</fullName>
    </submittedName>
</protein>
<dbReference type="Proteomes" id="UP000886757">
    <property type="component" value="Unassembled WGS sequence"/>
</dbReference>
<feature type="signal peptide" evidence="1">
    <location>
        <begin position="1"/>
        <end position="22"/>
    </location>
</feature>
<evidence type="ECO:0000313" key="3">
    <source>
        <dbReference type="Proteomes" id="UP000886757"/>
    </source>
</evidence>
<sequence length="414" mass="44923">MKMKKAVLLFALCLMAGGVVQAQESEADPVQDAKEEVLDTVTEELNEAGEAGDASQGQTLSDSWSDYQIQINGTVYQFPMTYEELTALGWTADSESEMAQELEPNQYSFTTFSNGDAKVYFDFVNLAVNNLPMTECLVGGIDIDNYYWPLGDESIVLPGGLARGEATVESITAAYGTPTDTYEGDLYTQLTYSTDSYSSVEFYVYKESGVLEEVSVRNFAAPEDFDAGEASDEVPEAVAAYVKPDALSDDLAAPEIQVDGEVYTLPVPVSVLEADGWTLDEANSDPTIMANNFGWVTLRKGGVELSTIAVNEADYATIPSNCWVESLEVGGYALNADGALPGGVMIGMTEEDFLSVLDAAGVTYEMDDESDNFKYYTYCSEGYGRECSVTVYTGEDGSFTPGTVIEVDRSYEFE</sequence>
<accession>A0A9D1ADC2</accession>
<organism evidence="2 3">
    <name type="scientific">Candidatus Choladousia intestinavium</name>
    <dbReference type="NCBI Taxonomy" id="2840727"/>
    <lineage>
        <taxon>Bacteria</taxon>
        <taxon>Bacillati</taxon>
        <taxon>Bacillota</taxon>
        <taxon>Clostridia</taxon>
        <taxon>Lachnospirales</taxon>
        <taxon>Lachnospiraceae</taxon>
        <taxon>Lachnospiraceae incertae sedis</taxon>
        <taxon>Candidatus Choladousia</taxon>
    </lineage>
</organism>
<gene>
    <name evidence="2" type="ORF">IAB31_09095</name>
</gene>
<comment type="caution">
    <text evidence="2">The sequence shown here is derived from an EMBL/GenBank/DDBJ whole genome shotgun (WGS) entry which is preliminary data.</text>
</comment>